<sequence>MTLNRISLMDAYLIETVRSNGISNDELIQKTLNKDQNAWKEILPKLNFERLVEIAEDEELFKSIIEDGYKIKFVTMNGLKNLLKLKFQIDESKYHQIENGLLDLDINEDQLAGIKQFLSDNWQIHEIERNQSTVKVNITVG</sequence>
<dbReference type="eggNOG" id="ENOG50332XW">
    <property type="taxonomic scope" value="Bacteria"/>
</dbReference>
<dbReference type="EMBL" id="JPVN01000003">
    <property type="protein sequence ID" value="KGR80067.1"/>
    <property type="molecule type" value="Genomic_DNA"/>
</dbReference>
<accession>A0A0A3IZ23</accession>
<name>A0A0A3IZ23_9BACL</name>
<gene>
    <name evidence="1" type="ORF">CD29_03720</name>
</gene>
<reference evidence="1 2" key="1">
    <citation type="submission" date="2014-02" db="EMBL/GenBank/DDBJ databases">
        <title>Draft genome sequence of Lysinibacillus manganicus DSM 26584T.</title>
        <authorList>
            <person name="Zhang F."/>
            <person name="Wang G."/>
            <person name="Zhang L."/>
        </authorList>
    </citation>
    <scope>NUCLEOTIDE SEQUENCE [LARGE SCALE GENOMIC DNA]</scope>
    <source>
        <strain evidence="1 2">DSM 26584</strain>
    </source>
</reference>
<evidence type="ECO:0000313" key="1">
    <source>
        <dbReference type="EMBL" id="KGR80067.1"/>
    </source>
</evidence>
<dbReference type="RefSeq" id="WP_036182923.1">
    <property type="nucleotide sequence ID" value="NZ_AVDA01000003.1"/>
</dbReference>
<dbReference type="OrthoDB" id="2648027at2"/>
<evidence type="ECO:0000313" key="2">
    <source>
        <dbReference type="Proteomes" id="UP000030416"/>
    </source>
</evidence>
<dbReference type="AlphaFoldDB" id="A0A0A3IZ23"/>
<keyword evidence="2" id="KW-1185">Reference proteome</keyword>
<organism evidence="1 2">
    <name type="scientific">Ureibacillus manganicus DSM 26584</name>
    <dbReference type="NCBI Taxonomy" id="1384049"/>
    <lineage>
        <taxon>Bacteria</taxon>
        <taxon>Bacillati</taxon>
        <taxon>Bacillota</taxon>
        <taxon>Bacilli</taxon>
        <taxon>Bacillales</taxon>
        <taxon>Caryophanaceae</taxon>
        <taxon>Ureibacillus</taxon>
    </lineage>
</organism>
<proteinExistence type="predicted"/>
<comment type="caution">
    <text evidence="1">The sequence shown here is derived from an EMBL/GenBank/DDBJ whole genome shotgun (WGS) entry which is preliminary data.</text>
</comment>
<dbReference type="Proteomes" id="UP000030416">
    <property type="component" value="Unassembled WGS sequence"/>
</dbReference>
<protein>
    <submittedName>
        <fullName evidence="1">Uncharacterized protein</fullName>
    </submittedName>
</protein>